<comment type="caution">
    <text evidence="3">The sequence shown here is derived from an EMBL/GenBank/DDBJ whole genome shotgun (WGS) entry which is preliminary data.</text>
</comment>
<keyword evidence="2" id="KW-0812">Transmembrane</keyword>
<feature type="region of interest" description="Disordered" evidence="1">
    <location>
        <begin position="1382"/>
        <end position="1422"/>
    </location>
</feature>
<dbReference type="GO" id="GO:0046873">
    <property type="term" value="F:metal ion transmembrane transporter activity"/>
    <property type="evidence" value="ECO:0007669"/>
    <property type="project" value="InterPro"/>
</dbReference>
<organism evidence="3 4">
    <name type="scientific">Botrytis galanthina</name>
    <dbReference type="NCBI Taxonomy" id="278940"/>
    <lineage>
        <taxon>Eukaryota</taxon>
        <taxon>Fungi</taxon>
        <taxon>Dikarya</taxon>
        <taxon>Ascomycota</taxon>
        <taxon>Pezizomycotina</taxon>
        <taxon>Leotiomycetes</taxon>
        <taxon>Helotiales</taxon>
        <taxon>Sclerotiniaceae</taxon>
        <taxon>Botrytis</taxon>
    </lineage>
</organism>
<keyword evidence="4" id="KW-1185">Reference proteome</keyword>
<dbReference type="Gene3D" id="1.20.58.340">
    <property type="entry name" value="Magnesium transport protein CorA, transmembrane region"/>
    <property type="match status" value="1"/>
</dbReference>
<dbReference type="GO" id="GO:0016020">
    <property type="term" value="C:membrane"/>
    <property type="evidence" value="ECO:0007669"/>
    <property type="project" value="InterPro"/>
</dbReference>
<name>A0A4S8RD35_9HELO</name>
<feature type="transmembrane region" description="Helical" evidence="2">
    <location>
        <begin position="1201"/>
        <end position="1222"/>
    </location>
</feature>
<dbReference type="Pfam" id="PF01544">
    <property type="entry name" value="CorA"/>
    <property type="match status" value="1"/>
</dbReference>
<dbReference type="EMBL" id="PQXL01000027">
    <property type="protein sequence ID" value="THV54425.1"/>
    <property type="molecule type" value="Genomic_DNA"/>
</dbReference>
<feature type="compositionally biased region" description="Acidic residues" evidence="1">
    <location>
        <begin position="1413"/>
        <end position="1422"/>
    </location>
</feature>
<sequence length="1422" mass="164932">MMDREDEAQELPVGGGEEHEEAVNSQGESQEEGMMGEESVHEESDDEESDDEEKIITKEFWITELPDPEDAEFKKYTHRTPVEGNHDPSIYEPGDKQYTTVNAFGQLMQFSTYLGPGYSGMFSVDHTSIPVPCFVWDRANQLNDMSRARNRDGMTYGVYVPDLILEDDLVWKYVHCRWPRYEYESKKAKLVNQWMVHDGVVLQQWRLTNLDTEEISTKIVFSKDMFIWDVQDQTWDSSQISSSENNDHQFLGPEGYSWIYLHGLSEDDSTNTGETRLMDNSLGVIVSVFIDGVAMKFHSNEEWNLTVEIKQTKEVVVAYKLIYSMSEVSNDWKQFLVEADKANVDKLLLKEFKSTQYRPIPLFSVGESMLNASPGESIAWDEIKKLSEDGLFDHRYMANGKRVLKHNLLAYDNNRPRNIPTDTAFQIIKAGEFAEHYSKDPGKNESQLAHKVVMRVHNSWKTHLDELDERGKFAWPRSQREDLRIFRLDDHVWAIRAVKIAESIISPKLLKGDIPEQTIGASTRPTKSVLAKEYSFANTKREVMQRFTTQNPNYQSKKRMLAVTRSVRESRFLLHARDTALFYASDRIDWIGTQFNELLRNTIDSQPHHMDNEDSGWDNTLRYGLAIIMGTCGYKINAKSSFELVQSSIDVLFGSFSSNGFVPGQLDKYTKEQALFEDRKYADSYYHASFEIPYILLQYASRIHSLYKTQLSETTTSGPSATAQLMTDLDNLQHTKPQRSESIFDTTLVSIPANEQNQPAKFVDAVRARANLNMKKTTPFNDLIDITNIVDRDDEWLYNYPSIFSRKTTIDVEEALESAKARMNHSEIGYGIIRKELDSWEGNLPDLRTGYNPCFVLDIQTKSFGRWDVRGYEVYPRDNNHELWGKLSIPRTPEQAKKRLIWMPLVGEFQSALCYLATPETHGISISLFFDRHVKNESYFFEDTSLVENAWETEFHLSFYSFIDSDANHAEGIATSSAEEFPGSNRKKKITLVSMGFRFDGDIFDRYWTGYLVENVPGLYREDPFDYYPSHDHQPLFIKSNNKAYRQRKVLELQFFDRMVDQIVRCTQGISYSIREELGMKQGALSSSILSSEDYFTSSVLWNRYQHILHVVEEELESAIGVIGKWEKREDDRKGEEPRWTRNDEMKYRAIINKFKGSTKRRVMDLHVAYRNIKTLRETIENSQDQIRNDLSLQGSENIRFFTYVTVVFLPLGFATGMFSMSGAPDGKVLGSMAICAVVALLLTVLALLNAKQLAKIVDDLFSVYHRYSQAKMEQSLIVYDKKKRRNTSEDVEDADVEDADKKHYRVKLKANPHHRQREMPPRIETWTLLFWIHYFKFTVFQLTPSQAAIQDSDKKYKERLNMLIHPRDVARPIKLLVKRLKEPREDRRERKELELEERRKKKETPEERNSDNDSENGSDSS</sequence>
<evidence type="ECO:0000313" key="3">
    <source>
        <dbReference type="EMBL" id="THV54425.1"/>
    </source>
</evidence>
<keyword evidence="2" id="KW-0472">Membrane</keyword>
<evidence type="ECO:0000256" key="2">
    <source>
        <dbReference type="SAM" id="Phobius"/>
    </source>
</evidence>
<feature type="region of interest" description="Disordered" evidence="1">
    <location>
        <begin position="1"/>
        <end position="53"/>
    </location>
</feature>
<dbReference type="InterPro" id="IPR002523">
    <property type="entry name" value="MgTranspt_CorA/ZnTranspt_ZntB"/>
</dbReference>
<protein>
    <submittedName>
        <fullName evidence="3">Uncharacterized protein</fullName>
    </submittedName>
</protein>
<feature type="compositionally biased region" description="Acidic residues" evidence="1">
    <location>
        <begin position="43"/>
        <end position="53"/>
    </location>
</feature>
<dbReference type="OrthoDB" id="5361176at2759"/>
<gene>
    <name evidence="3" type="ORF">BGAL_0027g00370</name>
</gene>
<evidence type="ECO:0000313" key="4">
    <source>
        <dbReference type="Proteomes" id="UP000308671"/>
    </source>
</evidence>
<proteinExistence type="predicted"/>
<keyword evidence="2" id="KW-1133">Transmembrane helix</keyword>
<dbReference type="Proteomes" id="UP000308671">
    <property type="component" value="Unassembled WGS sequence"/>
</dbReference>
<feature type="compositionally biased region" description="Basic and acidic residues" evidence="1">
    <location>
        <begin position="1382"/>
        <end position="1412"/>
    </location>
</feature>
<accession>A0A4S8RD35</accession>
<evidence type="ECO:0000256" key="1">
    <source>
        <dbReference type="SAM" id="MobiDB-lite"/>
    </source>
</evidence>
<feature type="transmembrane region" description="Helical" evidence="2">
    <location>
        <begin position="1229"/>
        <end position="1249"/>
    </location>
</feature>
<reference evidence="3 4" key="1">
    <citation type="submission" date="2017-12" db="EMBL/GenBank/DDBJ databases">
        <title>Comparative genomics of Botrytis spp.</title>
        <authorList>
            <person name="Valero-Jimenez C.A."/>
            <person name="Tapia P."/>
            <person name="Veloso J."/>
            <person name="Silva-Moreno E."/>
            <person name="Staats M."/>
            <person name="Valdes J.H."/>
            <person name="Van Kan J.A.L."/>
        </authorList>
    </citation>
    <scope>NUCLEOTIDE SEQUENCE [LARGE SCALE GENOMIC DNA]</scope>
    <source>
        <strain evidence="3 4">MUCL435</strain>
    </source>
</reference>